<name>A0A3D9V0P8_THECX</name>
<evidence type="ECO:0000256" key="3">
    <source>
        <dbReference type="ARBA" id="ARBA00012752"/>
    </source>
</evidence>
<proteinExistence type="inferred from homology"/>
<evidence type="ECO:0000259" key="8">
    <source>
        <dbReference type="SMART" id="SM00872"/>
    </source>
</evidence>
<evidence type="ECO:0000256" key="7">
    <source>
        <dbReference type="SAM" id="Coils"/>
    </source>
</evidence>
<dbReference type="EC" id="3.2.1.24" evidence="3"/>
<keyword evidence="4" id="KW-0479">Metal-binding</keyword>
<evidence type="ECO:0000256" key="2">
    <source>
        <dbReference type="ARBA" id="ARBA00009792"/>
    </source>
</evidence>
<dbReference type="InterPro" id="IPR011013">
    <property type="entry name" value="Gal_mutarotase_sf_dom"/>
</dbReference>
<dbReference type="FunFam" id="2.70.98.30:FF:000001">
    <property type="entry name" value="alpha-mannosidase 2C1 isoform X2"/>
    <property type="match status" value="1"/>
</dbReference>
<comment type="catalytic activity">
    <reaction evidence="1">
        <text>Hydrolysis of terminal, non-reducing alpha-D-mannose residues in alpha-D-mannosides.</text>
        <dbReference type="EC" id="3.2.1.24"/>
    </reaction>
</comment>
<dbReference type="OrthoDB" id="9772207at2"/>
<dbReference type="RefSeq" id="WP_115848911.1">
    <property type="nucleotide sequence ID" value="NZ_QTUC01000001.1"/>
</dbReference>
<dbReference type="InterPro" id="IPR011330">
    <property type="entry name" value="Glyco_hydro/deAcase_b/a-brl"/>
</dbReference>
<feature type="domain" description="Glycoside hydrolase family 38 central" evidence="8">
    <location>
        <begin position="530"/>
        <end position="608"/>
    </location>
</feature>
<dbReference type="InterPro" id="IPR041147">
    <property type="entry name" value="GH38_C"/>
</dbReference>
<dbReference type="Gene3D" id="2.70.98.30">
    <property type="entry name" value="Golgi alpha-mannosidase II, domain 4"/>
    <property type="match status" value="1"/>
</dbReference>
<dbReference type="InterPro" id="IPR028995">
    <property type="entry name" value="Glyco_hydro_57/38_cen_sf"/>
</dbReference>
<sequence>MHDDQRLVEARLERAVRQRLRPALYGETVPLDIEVWHAPGEPVPVSEALAADYKPAAVGDPWGPPWGTSWFRLTGRVPQEWDGKRVEAVVDLGFGGGPGFSAEGLVYTPSGEPIKGLNPDNTYIPIAGLCSGAASDAETATAKGGAEFQVYVEAAANPTVISWPDFAPTHLGDKETAGTDPLYHIRRAELAVLNVDVWNLLLDIQVLDELRRELPADLPRRAEILRALERALDALDYDDIPGTAAAAREQLAGVLAKPAYASAHRITAVGHAHIDSAWLWPLRETVRKVARTVCNVTTLAADHPEFKFAFSQAQQHAWMKEHHPKVWARLKEAVARGQIIPIGGMWVESDTNMPGGEAMARQFVYGKRFFLDEYGVETTVVWLPDSFGYSAALPQLVKLSGHRWFLTQKISWNQVNKFPHHTFWWEGIDGTRIFTHFPPADTYNGQLTGKELAYAQRNYQDKGGGTRSLLPFGHGDGGGGPTREMLARAKRLRDLESSPTVTIDHPERFFEQAHEEYPNAPVWVGELYLELHRGTYTSQAKTKQGNRRSEHLLREAELWSATAAVAGLLDYPYDDLDRIWKAVLLNQFHDILPGSSIRWVHREAEETYARLAKELEAIIERAQRALAGEGTQPIVFNAAPHARAGVPAMGAAVQGGSHAPAVTLTRDGGSLVLDNGLVRVTIDERGLLTSVYEIESGREAIAPGAAGNLLQLHVDTPNMWDAWDVDAFYRNKVTDLVDVDSIEVVRETPEEVAVAVTRSFGSSRITQTVRVRAGECQVNVDNEIDWHEKEKFLKAAFPLDIRADHSASETQFGHVFRPTHTNTSWEAAKFEICAHRWIHVGEPGYGHALVNDSTYGHDVTRDVRPDGGTTTTVRLSLLRAPRVPDPVTDQGVHRLSYALVPGAGIPEAIEEGYRINLPERTVIGAHGVAPLVQVDNPAVVVEAVKLADDRSGDVVVRLYEAHGGRATARLTTSFELASAQETDLLERPTADREVVDGGVELALRPFQIVTLRLRRAA</sequence>
<dbReference type="PANTHER" id="PTHR46017">
    <property type="entry name" value="ALPHA-MANNOSIDASE 2C1"/>
    <property type="match status" value="1"/>
</dbReference>
<evidence type="ECO:0000256" key="6">
    <source>
        <dbReference type="ARBA" id="ARBA00023295"/>
    </source>
</evidence>
<dbReference type="InterPro" id="IPR000602">
    <property type="entry name" value="Glyco_hydro_38_N"/>
</dbReference>
<dbReference type="GO" id="GO:0009313">
    <property type="term" value="P:oligosaccharide catabolic process"/>
    <property type="evidence" value="ECO:0007669"/>
    <property type="project" value="TreeGrafter"/>
</dbReference>
<keyword evidence="7" id="KW-0175">Coiled coil</keyword>
<dbReference type="Gene3D" id="3.20.110.10">
    <property type="entry name" value="Glycoside hydrolase 38, N terminal domain"/>
    <property type="match status" value="1"/>
</dbReference>
<dbReference type="SMART" id="SM00872">
    <property type="entry name" value="Alpha-mann_mid"/>
    <property type="match status" value="1"/>
</dbReference>
<evidence type="ECO:0000256" key="1">
    <source>
        <dbReference type="ARBA" id="ARBA00000365"/>
    </source>
</evidence>
<dbReference type="Gene3D" id="2.60.40.2220">
    <property type="match status" value="1"/>
</dbReference>
<keyword evidence="10" id="KW-1185">Reference proteome</keyword>
<dbReference type="InterPro" id="IPR037094">
    <property type="entry name" value="Glyco_hydro_38_cen_sf"/>
</dbReference>
<reference evidence="9 10" key="1">
    <citation type="submission" date="2018-08" db="EMBL/GenBank/DDBJ databases">
        <title>Sequencing the genomes of 1000 actinobacteria strains.</title>
        <authorList>
            <person name="Klenk H.-P."/>
        </authorList>
    </citation>
    <scope>NUCLEOTIDE SEQUENCE [LARGE SCALE GENOMIC DNA]</scope>
    <source>
        <strain evidence="9 10">DSM 22891</strain>
    </source>
</reference>
<feature type="coiled-coil region" evidence="7">
    <location>
        <begin position="601"/>
        <end position="632"/>
    </location>
</feature>
<accession>A0A3D9V0P8</accession>
<dbReference type="Pfam" id="PF09261">
    <property type="entry name" value="Alpha-mann_mid"/>
    <property type="match status" value="1"/>
</dbReference>
<dbReference type="FunFam" id="1.20.1270.50:FF:000004">
    <property type="entry name" value="alpha-mannosidase 2C1 isoform X1"/>
    <property type="match status" value="1"/>
</dbReference>
<dbReference type="SUPFAM" id="SSF74650">
    <property type="entry name" value="Galactose mutarotase-like"/>
    <property type="match status" value="1"/>
</dbReference>
<dbReference type="GO" id="GO:0046872">
    <property type="term" value="F:metal ion binding"/>
    <property type="evidence" value="ECO:0007669"/>
    <property type="project" value="UniProtKB-KW"/>
</dbReference>
<dbReference type="AlphaFoldDB" id="A0A3D9V0P8"/>
<dbReference type="InterPro" id="IPR015341">
    <property type="entry name" value="Glyco_hydro_38_cen"/>
</dbReference>
<dbReference type="SUPFAM" id="SSF88713">
    <property type="entry name" value="Glycoside hydrolase/deacetylase"/>
    <property type="match status" value="1"/>
</dbReference>
<dbReference type="GO" id="GO:0004559">
    <property type="term" value="F:alpha-mannosidase activity"/>
    <property type="evidence" value="ECO:0007669"/>
    <property type="project" value="UniProtKB-EC"/>
</dbReference>
<gene>
    <name evidence="9" type="ORF">DFJ64_0430</name>
</gene>
<comment type="similarity">
    <text evidence="2">Belongs to the glycosyl hydrolase 38 family.</text>
</comment>
<organism evidence="9 10">
    <name type="scientific">Thermasporomyces composti</name>
    <dbReference type="NCBI Taxonomy" id="696763"/>
    <lineage>
        <taxon>Bacteria</taxon>
        <taxon>Bacillati</taxon>
        <taxon>Actinomycetota</taxon>
        <taxon>Actinomycetes</taxon>
        <taxon>Propionibacteriales</taxon>
        <taxon>Nocardioidaceae</taxon>
        <taxon>Thermasporomyces</taxon>
    </lineage>
</organism>
<comment type="caution">
    <text evidence="9">The sequence shown here is derived from an EMBL/GenBank/DDBJ whole genome shotgun (WGS) entry which is preliminary data.</text>
</comment>
<dbReference type="GO" id="GO:0006013">
    <property type="term" value="P:mannose metabolic process"/>
    <property type="evidence" value="ECO:0007669"/>
    <property type="project" value="InterPro"/>
</dbReference>
<dbReference type="Pfam" id="PF22907">
    <property type="entry name" value="Ams1-like_1st"/>
    <property type="match status" value="1"/>
</dbReference>
<dbReference type="PANTHER" id="PTHR46017:SF1">
    <property type="entry name" value="ALPHA-MANNOSIDASE 2C1"/>
    <property type="match status" value="1"/>
</dbReference>
<evidence type="ECO:0000256" key="4">
    <source>
        <dbReference type="ARBA" id="ARBA00022723"/>
    </source>
</evidence>
<dbReference type="InterPro" id="IPR054723">
    <property type="entry name" value="Ams1-like_N"/>
</dbReference>
<dbReference type="Pfam" id="PF17677">
    <property type="entry name" value="Glyco_hydro38C2"/>
    <property type="match status" value="1"/>
</dbReference>
<dbReference type="InterPro" id="IPR011682">
    <property type="entry name" value="Glyco_hydro_38_C"/>
</dbReference>
<evidence type="ECO:0000256" key="5">
    <source>
        <dbReference type="ARBA" id="ARBA00022801"/>
    </source>
</evidence>
<dbReference type="EMBL" id="QTUC01000001">
    <property type="protein sequence ID" value="REF35059.1"/>
    <property type="molecule type" value="Genomic_DNA"/>
</dbReference>
<evidence type="ECO:0000313" key="10">
    <source>
        <dbReference type="Proteomes" id="UP000256485"/>
    </source>
</evidence>
<dbReference type="FunFam" id="3.20.110.10:FF:000002">
    <property type="entry name" value="alpha-mannosidase 2C1 isoform X1"/>
    <property type="match status" value="1"/>
</dbReference>
<dbReference type="Gene3D" id="1.20.1270.50">
    <property type="entry name" value="Glycoside hydrolase family 38, central domain"/>
    <property type="match status" value="1"/>
</dbReference>
<dbReference type="Pfam" id="PF01074">
    <property type="entry name" value="Glyco_hydro_38N"/>
    <property type="match status" value="1"/>
</dbReference>
<keyword evidence="6" id="KW-0326">Glycosidase</keyword>
<dbReference type="InterPro" id="IPR027291">
    <property type="entry name" value="Glyco_hydro_38_N_sf"/>
</dbReference>
<dbReference type="Pfam" id="PF07748">
    <property type="entry name" value="Glyco_hydro_38C"/>
    <property type="match status" value="1"/>
</dbReference>
<protein>
    <recommendedName>
        <fullName evidence="3">alpha-mannosidase</fullName>
        <ecNumber evidence="3">3.2.1.24</ecNumber>
    </recommendedName>
</protein>
<evidence type="ECO:0000313" key="9">
    <source>
        <dbReference type="EMBL" id="REF35059.1"/>
    </source>
</evidence>
<dbReference type="CDD" id="cd10789">
    <property type="entry name" value="GH38N_AMII_ER_cytosolic"/>
    <property type="match status" value="1"/>
</dbReference>
<dbReference type="GO" id="GO:0030246">
    <property type="term" value="F:carbohydrate binding"/>
    <property type="evidence" value="ECO:0007669"/>
    <property type="project" value="InterPro"/>
</dbReference>
<dbReference type="Proteomes" id="UP000256485">
    <property type="component" value="Unassembled WGS sequence"/>
</dbReference>
<keyword evidence="5" id="KW-0378">Hydrolase</keyword>
<dbReference type="SUPFAM" id="SSF88688">
    <property type="entry name" value="Families 57/38 glycoside transferase middle domain"/>
    <property type="match status" value="1"/>
</dbReference>